<keyword evidence="2" id="KW-0732">Signal</keyword>
<evidence type="ECO:0000313" key="4">
    <source>
        <dbReference type="Proteomes" id="UP000494256"/>
    </source>
</evidence>
<keyword evidence="1" id="KW-1133">Transmembrane helix</keyword>
<comment type="caution">
    <text evidence="3">The sequence shown here is derived from an EMBL/GenBank/DDBJ whole genome shotgun (WGS) entry which is preliminary data.</text>
</comment>
<feature type="transmembrane region" description="Helical" evidence="1">
    <location>
        <begin position="105"/>
        <end position="128"/>
    </location>
</feature>
<sequence>MLWIKSRTMKQKRLCKILFVFLLGFPCTHAETTEASVPNTTACDPFCGCDGLYVYDSVKKGCVLDLPNLMKRVVVNYDSQSDELINQEGMSRSIYIEGQKLFKGIIISVILFITCASLCVVSACIYCCKINYSDRKLKQEVEALAKKMHKTNILKKEHKKPIDDPKAQSYSYCDTESNVYIVIMIGSPLIEFIFTTVSLIVAMMLAAIFCCIYIRLSDTWWARRQNLACQCLGKNVPRNSHEPTAKDECCTIFVPDVAIVL</sequence>
<keyword evidence="1" id="KW-0812">Transmembrane</keyword>
<reference evidence="3 4" key="1">
    <citation type="submission" date="2020-04" db="EMBL/GenBank/DDBJ databases">
        <authorList>
            <person name="Wallbank WR R."/>
            <person name="Pardo Diaz C."/>
            <person name="Kozak K."/>
            <person name="Martin S."/>
            <person name="Jiggins C."/>
            <person name="Moest M."/>
            <person name="Warren A I."/>
            <person name="Byers J.R.P. K."/>
            <person name="Montejo-Kovacevich G."/>
            <person name="Yen C E."/>
        </authorList>
    </citation>
    <scope>NUCLEOTIDE SEQUENCE [LARGE SCALE GENOMIC DNA]</scope>
</reference>
<dbReference type="AlphaFoldDB" id="A0A8S0YYV8"/>
<dbReference type="Proteomes" id="UP000494256">
    <property type="component" value="Unassembled WGS sequence"/>
</dbReference>
<dbReference type="EMBL" id="CADEBD010000226">
    <property type="protein sequence ID" value="CAB3225367.1"/>
    <property type="molecule type" value="Genomic_DNA"/>
</dbReference>
<feature type="chain" id="PRO_5035767396" evidence="2">
    <location>
        <begin position="31"/>
        <end position="261"/>
    </location>
</feature>
<keyword evidence="1" id="KW-0472">Membrane</keyword>
<proteinExistence type="predicted"/>
<protein>
    <submittedName>
        <fullName evidence="3">Uncharacterized protein</fullName>
    </submittedName>
</protein>
<gene>
    <name evidence="3" type="ORF">APLA_LOCUS2182</name>
</gene>
<evidence type="ECO:0000256" key="1">
    <source>
        <dbReference type="SAM" id="Phobius"/>
    </source>
</evidence>
<dbReference type="OrthoDB" id="7434223at2759"/>
<feature type="signal peptide" evidence="2">
    <location>
        <begin position="1"/>
        <end position="30"/>
    </location>
</feature>
<name>A0A8S0YYV8_ARCPL</name>
<evidence type="ECO:0000313" key="3">
    <source>
        <dbReference type="EMBL" id="CAB3225367.1"/>
    </source>
</evidence>
<feature type="transmembrane region" description="Helical" evidence="1">
    <location>
        <begin position="192"/>
        <end position="216"/>
    </location>
</feature>
<organism evidence="3 4">
    <name type="scientific">Arctia plantaginis</name>
    <name type="common">Wood tiger moth</name>
    <name type="synonym">Phalaena plantaginis</name>
    <dbReference type="NCBI Taxonomy" id="874455"/>
    <lineage>
        <taxon>Eukaryota</taxon>
        <taxon>Metazoa</taxon>
        <taxon>Ecdysozoa</taxon>
        <taxon>Arthropoda</taxon>
        <taxon>Hexapoda</taxon>
        <taxon>Insecta</taxon>
        <taxon>Pterygota</taxon>
        <taxon>Neoptera</taxon>
        <taxon>Endopterygota</taxon>
        <taxon>Lepidoptera</taxon>
        <taxon>Glossata</taxon>
        <taxon>Ditrysia</taxon>
        <taxon>Noctuoidea</taxon>
        <taxon>Erebidae</taxon>
        <taxon>Arctiinae</taxon>
        <taxon>Arctia</taxon>
    </lineage>
</organism>
<accession>A0A8S0YYV8</accession>
<evidence type="ECO:0000256" key="2">
    <source>
        <dbReference type="SAM" id="SignalP"/>
    </source>
</evidence>